<feature type="domain" description="Hydantoinase/oxoprolinase N-terminal" evidence="2">
    <location>
        <begin position="8"/>
        <end position="187"/>
    </location>
</feature>
<dbReference type="Proteomes" id="UP001049176">
    <property type="component" value="Chromosome 7"/>
</dbReference>
<dbReference type="InterPro" id="IPR002821">
    <property type="entry name" value="Hydantoinase_A"/>
</dbReference>
<dbReference type="PANTHER" id="PTHR11365:SF10">
    <property type="entry name" value="HYDANTOINASE_OXOPROLINASE"/>
    <property type="match status" value="1"/>
</dbReference>
<evidence type="ECO:0008006" key="7">
    <source>
        <dbReference type="Google" id="ProtNLM"/>
    </source>
</evidence>
<proteinExistence type="predicted"/>
<dbReference type="InterPro" id="IPR027479">
    <property type="entry name" value="S-Me-THD_N_sf"/>
</dbReference>
<evidence type="ECO:0000313" key="6">
    <source>
        <dbReference type="Proteomes" id="UP001049176"/>
    </source>
</evidence>
<dbReference type="Gene3D" id="2.40.390.10">
    <property type="entry name" value="CV3147-like"/>
    <property type="match status" value="1"/>
</dbReference>
<dbReference type="Pfam" id="PF20906">
    <property type="entry name" value="S-Me-THD_C"/>
    <property type="match status" value="1"/>
</dbReference>
<dbReference type="OrthoDB" id="5404895at2759"/>
<keyword evidence="6" id="KW-1185">Reference proteome</keyword>
<dbReference type="SUPFAM" id="SSF160991">
    <property type="entry name" value="CV3147-like"/>
    <property type="match status" value="1"/>
</dbReference>
<evidence type="ECO:0000313" key="5">
    <source>
        <dbReference type="EMBL" id="KAG7089931.1"/>
    </source>
</evidence>
<evidence type="ECO:0000259" key="3">
    <source>
        <dbReference type="Pfam" id="PF06032"/>
    </source>
</evidence>
<dbReference type="InterPro" id="IPR048350">
    <property type="entry name" value="S-Me-THD-like_C"/>
</dbReference>
<name>A0A9P7RVF7_9AGAR</name>
<evidence type="ECO:0000259" key="2">
    <source>
        <dbReference type="Pfam" id="PF05378"/>
    </source>
</evidence>
<dbReference type="InterPro" id="IPR008040">
    <property type="entry name" value="Hydant_A_N"/>
</dbReference>
<protein>
    <recommendedName>
        <fullName evidence="7">Hydantoinase</fullName>
    </recommendedName>
</protein>
<accession>A0A9P7RVF7</accession>
<dbReference type="Pfam" id="PF05378">
    <property type="entry name" value="Hydant_A_N"/>
    <property type="match status" value="1"/>
</dbReference>
<dbReference type="AlphaFoldDB" id="A0A9P7RVF7"/>
<dbReference type="EMBL" id="CM032187">
    <property type="protein sequence ID" value="KAG7089931.1"/>
    <property type="molecule type" value="Genomic_DNA"/>
</dbReference>
<organism evidence="5 6">
    <name type="scientific">Marasmius oreades</name>
    <name type="common">fairy-ring Marasmius</name>
    <dbReference type="NCBI Taxonomy" id="181124"/>
    <lineage>
        <taxon>Eukaryota</taxon>
        <taxon>Fungi</taxon>
        <taxon>Dikarya</taxon>
        <taxon>Basidiomycota</taxon>
        <taxon>Agaricomycotina</taxon>
        <taxon>Agaricomycetes</taxon>
        <taxon>Agaricomycetidae</taxon>
        <taxon>Agaricales</taxon>
        <taxon>Marasmiineae</taxon>
        <taxon>Marasmiaceae</taxon>
        <taxon>Marasmius</taxon>
    </lineage>
</organism>
<evidence type="ECO:0000259" key="4">
    <source>
        <dbReference type="Pfam" id="PF20906"/>
    </source>
</evidence>
<gene>
    <name evidence="5" type="ORF">E1B28_011563</name>
</gene>
<dbReference type="RefSeq" id="XP_043006401.1">
    <property type="nucleotide sequence ID" value="XM_043156614.1"/>
</dbReference>
<dbReference type="FunFam" id="3.40.1610.10:FF:000001">
    <property type="entry name" value="Hydantoinase, putative"/>
    <property type="match status" value="1"/>
</dbReference>
<dbReference type="InterPro" id="IPR043129">
    <property type="entry name" value="ATPase_NBD"/>
</dbReference>
<dbReference type="PANTHER" id="PTHR11365">
    <property type="entry name" value="5-OXOPROLINASE RELATED"/>
    <property type="match status" value="1"/>
</dbReference>
<feature type="domain" description="S-Me-THD N-terminal" evidence="3">
    <location>
        <begin position="632"/>
        <end position="790"/>
    </location>
</feature>
<feature type="domain" description="Hydantoinase A/oxoprolinase" evidence="1">
    <location>
        <begin position="209"/>
        <end position="498"/>
    </location>
</feature>
<feature type="domain" description="S-Me-THD-like C-terminal" evidence="4">
    <location>
        <begin position="796"/>
        <end position="1006"/>
    </location>
</feature>
<dbReference type="Gene3D" id="3.30.420.40">
    <property type="match status" value="1"/>
</dbReference>
<dbReference type="Pfam" id="PF06032">
    <property type="entry name" value="S-Me-THD_N"/>
    <property type="match status" value="1"/>
</dbReference>
<dbReference type="SUPFAM" id="SSF53067">
    <property type="entry name" value="Actin-like ATPase domain"/>
    <property type="match status" value="2"/>
</dbReference>
<dbReference type="InterPro" id="IPR010318">
    <property type="entry name" value="S-Me-THD_N"/>
</dbReference>
<sequence length="1021" mass="109255">MTSSNSLRIGVDVGGTNTDAVLLNPFATASENRGILSWHKSPTTPNPSQGIETVITTLITNANIDAKDIASVTIGTTHFINAVIEKDRSRLAPVAVLRLCGPFSRSVPPGVDWTSDLRSIICAYCGFLDGGLEIDGQIIRDIREDQVKEECEKVKTAGVKSIVVNGIFSPADVMGEMQEERVKEWILKYYPEAEVVISKEVANLGFIERENAAILNASILAFARHTIASFQTAIHHGLGLSCPIFLTQNDGTVLRAADATRLPIRTFNSGATNSMCGAAFLIKQNTDISQESILVIDIGGTSTDVGMLLPSGLPRQAAAVTEFAGVRMNFSCPDVKSIGLGGGSIVRLSQDSTEQRVTIGPDSVGHNIITRALVFGGDIHTTTDYSVVSQALRSFLYQPIGDKDLAMAAVETATRQHDLSVDSLIDEYEAVVRKMLEGIIDRMKTSAEDVPVLLVGGGAVIVSEDKEGKLSITGASKVIKPKFSGVANAIGAAIARVSGTVDRVVSTEGKSTQAVLEEVSKVAIDRAVENGALRETVRIAEIDSIPIQYVANKMRILIKAIGDFDFSRVPVAVQEELLKHSTATDGPDYTKNPLANEEKTTALSAAEISSYMPKVIASSRPYQYEWIISEMDLEWLSCGCYILGTGGGGTPYPHFIRLREMMRNGAQVRVVEPGWLKDDDVVACGGAKGSPTVSVEKLSGDEMMESQTTVYNYLGIKPAAVMDLEIGGGNGLQGLILGASTNMNIPTIDGDWMGRAYPVAWQITPVVWGGDKAQFVPSAISDGNGNNMLMVTGTTEKMVERAFRAALSEMGSHVACAKGPTTGAKVKSWAVENTISLSWRIGRAVALCRARNDIDFVSKAIIDQVGGEQAAKVLFKGKIIGVERRTVKGHVYGEVIIKAADVSGSGSEATDAVEGEVMKIPFKNENIVATRVTKDGKEEIVATVPDLICVCDASNGEGIGTPEYRYGLLVFVLGIQASEKWTVSPRGIEIGGPGAFGMDHVEYKPLGKFTKPRSVIDEFKP</sequence>
<dbReference type="InterPro" id="IPR024071">
    <property type="entry name" value="S-Me-THD_C_sf"/>
</dbReference>
<comment type="caution">
    <text evidence="5">The sequence shown here is derived from an EMBL/GenBank/DDBJ whole genome shotgun (WGS) entry which is preliminary data.</text>
</comment>
<dbReference type="InterPro" id="IPR045079">
    <property type="entry name" value="Oxoprolinase-like"/>
</dbReference>
<evidence type="ECO:0000259" key="1">
    <source>
        <dbReference type="Pfam" id="PF01968"/>
    </source>
</evidence>
<dbReference type="Pfam" id="PF01968">
    <property type="entry name" value="Hydantoinase_A"/>
    <property type="match status" value="1"/>
</dbReference>
<dbReference type="Gene3D" id="3.40.1610.10">
    <property type="entry name" value="CV3147-like domain"/>
    <property type="match status" value="1"/>
</dbReference>
<reference evidence="5" key="1">
    <citation type="journal article" date="2021" name="Genome Biol. Evol.">
        <title>The assembled and annotated genome of the fairy-ring fungus Marasmius oreades.</title>
        <authorList>
            <person name="Hiltunen M."/>
            <person name="Ament-Velasquez S.L."/>
            <person name="Johannesson H."/>
        </authorList>
    </citation>
    <scope>NUCLEOTIDE SEQUENCE</scope>
    <source>
        <strain evidence="5">03SP1</strain>
    </source>
</reference>
<dbReference type="GO" id="GO:0016787">
    <property type="term" value="F:hydrolase activity"/>
    <property type="evidence" value="ECO:0007669"/>
    <property type="project" value="InterPro"/>
</dbReference>
<dbReference type="KEGG" id="more:E1B28_011563"/>
<dbReference type="GeneID" id="66080638"/>